<dbReference type="SMART" id="SM01043">
    <property type="entry name" value="BTAD"/>
    <property type="match status" value="1"/>
</dbReference>
<feature type="region of interest" description="Disordered" evidence="3">
    <location>
        <begin position="238"/>
        <end position="263"/>
    </location>
</feature>
<proteinExistence type="predicted"/>
<dbReference type="EMBL" id="QZVT01000008">
    <property type="protein sequence ID" value="RJT77836.1"/>
    <property type="molecule type" value="Genomic_DNA"/>
</dbReference>
<keyword evidence="2" id="KW-0804">Transcription</keyword>
<evidence type="ECO:0000256" key="1">
    <source>
        <dbReference type="ARBA" id="ARBA00023015"/>
    </source>
</evidence>
<dbReference type="InterPro" id="IPR051677">
    <property type="entry name" value="AfsR-DnrI-RedD_regulator"/>
</dbReference>
<comment type="caution">
    <text evidence="5">The sequence shown here is derived from an EMBL/GenBank/DDBJ whole genome shotgun (WGS) entry which is preliminary data.</text>
</comment>
<evidence type="ECO:0000256" key="2">
    <source>
        <dbReference type="ARBA" id="ARBA00023163"/>
    </source>
</evidence>
<dbReference type="OrthoDB" id="5509004at2"/>
<sequence length="263" mass="29244">MGNSDCGEFRLHLLRTWMLYRHGVIVHVATRQQRLVAALAVKGPSLRSHLVGLLWPEYPDAKALESLRVSMHLVSRQLPGLIVNDGPMLSLSDRVDVDLHTVRARLRDFRSVTSEVCAAALLGDLRDARLLPGWYDDWVVFEQGRLQQERLRAFTVIAMQSLDQGHCETAGAAAEAALEIEPLYEAAVRILIEGQLQHGNPAAALRNYQRYQEKLEEDMGLRPSDSLTELVTGVLAGQAHAAKERPAPANTSRLRGKPLLNHT</sequence>
<name>A0A3A5LZ08_9MICC</name>
<keyword evidence="1" id="KW-0805">Transcription regulation</keyword>
<dbReference type="GO" id="GO:0006355">
    <property type="term" value="P:regulation of DNA-templated transcription"/>
    <property type="evidence" value="ECO:0007669"/>
    <property type="project" value="TreeGrafter"/>
</dbReference>
<evidence type="ECO:0000313" key="5">
    <source>
        <dbReference type="EMBL" id="RJT77836.1"/>
    </source>
</evidence>
<evidence type="ECO:0000313" key="6">
    <source>
        <dbReference type="Proteomes" id="UP000272560"/>
    </source>
</evidence>
<feature type="domain" description="Bacterial transcriptional activator" evidence="4">
    <location>
        <begin position="97"/>
        <end position="235"/>
    </location>
</feature>
<accession>A0A3A5LZ08</accession>
<dbReference type="SUPFAM" id="SSF48452">
    <property type="entry name" value="TPR-like"/>
    <property type="match status" value="1"/>
</dbReference>
<dbReference type="GO" id="GO:0003677">
    <property type="term" value="F:DNA binding"/>
    <property type="evidence" value="ECO:0007669"/>
    <property type="project" value="TreeGrafter"/>
</dbReference>
<dbReference type="Pfam" id="PF03704">
    <property type="entry name" value="BTAD"/>
    <property type="match status" value="1"/>
</dbReference>
<protein>
    <submittedName>
        <fullName evidence="5">Transcriptional regulator</fullName>
    </submittedName>
</protein>
<dbReference type="PANTHER" id="PTHR35807">
    <property type="entry name" value="TRANSCRIPTIONAL REGULATOR REDD-RELATED"/>
    <property type="match status" value="1"/>
</dbReference>
<reference evidence="5 6" key="1">
    <citation type="submission" date="2018-09" db="EMBL/GenBank/DDBJ databases">
        <title>Novel species of Arthrobacter.</title>
        <authorList>
            <person name="Liu Q."/>
            <person name="Xin Y.-H."/>
        </authorList>
    </citation>
    <scope>NUCLEOTIDE SEQUENCE [LARGE SCALE GENOMIC DNA]</scope>
    <source>
        <strain evidence="5 6">Hz2</strain>
    </source>
</reference>
<dbReference type="PANTHER" id="PTHR35807:SF1">
    <property type="entry name" value="TRANSCRIPTIONAL REGULATOR REDD"/>
    <property type="match status" value="1"/>
</dbReference>
<evidence type="ECO:0000256" key="3">
    <source>
        <dbReference type="SAM" id="MobiDB-lite"/>
    </source>
</evidence>
<dbReference type="Proteomes" id="UP000272560">
    <property type="component" value="Unassembled WGS sequence"/>
</dbReference>
<organism evidence="5 6">
    <name type="scientific">Arthrobacter cheniae</name>
    <dbReference type="NCBI Taxonomy" id="1258888"/>
    <lineage>
        <taxon>Bacteria</taxon>
        <taxon>Bacillati</taxon>
        <taxon>Actinomycetota</taxon>
        <taxon>Actinomycetes</taxon>
        <taxon>Micrococcales</taxon>
        <taxon>Micrococcaceae</taxon>
        <taxon>Arthrobacter</taxon>
    </lineage>
</organism>
<evidence type="ECO:0000259" key="4">
    <source>
        <dbReference type="SMART" id="SM01043"/>
    </source>
</evidence>
<keyword evidence="6" id="KW-1185">Reference proteome</keyword>
<dbReference type="InterPro" id="IPR011990">
    <property type="entry name" value="TPR-like_helical_dom_sf"/>
</dbReference>
<dbReference type="AlphaFoldDB" id="A0A3A5LZ08"/>
<dbReference type="Gene3D" id="1.25.40.10">
    <property type="entry name" value="Tetratricopeptide repeat domain"/>
    <property type="match status" value="1"/>
</dbReference>
<gene>
    <name evidence="5" type="ORF">D6T63_14935</name>
</gene>
<dbReference type="InterPro" id="IPR005158">
    <property type="entry name" value="BTAD"/>
</dbReference>